<dbReference type="InterPro" id="IPR022385">
    <property type="entry name" value="Rhs_assc_core"/>
</dbReference>
<dbReference type="NCBIfam" id="TIGR01643">
    <property type="entry name" value="YD_repeat_2x"/>
    <property type="match status" value="3"/>
</dbReference>
<dbReference type="STRING" id="331113.SNE_A18590"/>
<evidence type="ECO:0000256" key="2">
    <source>
        <dbReference type="SAM" id="SignalP"/>
    </source>
</evidence>
<feature type="domain" description="Teneurin-like YD-shell" evidence="3">
    <location>
        <begin position="1267"/>
        <end position="1534"/>
    </location>
</feature>
<dbReference type="InterPro" id="IPR006530">
    <property type="entry name" value="YD"/>
</dbReference>
<dbReference type="KEGG" id="sng:SNE_A18590"/>
<dbReference type="Gene3D" id="2.180.10.10">
    <property type="entry name" value="RHS repeat-associated core"/>
    <property type="match status" value="4"/>
</dbReference>
<organism evidence="4 5">
    <name type="scientific">Simkania negevensis (strain ATCC VR-1471 / DSM 27360 / Z)</name>
    <dbReference type="NCBI Taxonomy" id="331113"/>
    <lineage>
        <taxon>Bacteria</taxon>
        <taxon>Pseudomonadati</taxon>
        <taxon>Chlamydiota</taxon>
        <taxon>Chlamydiia</taxon>
        <taxon>Parachlamydiales</taxon>
        <taxon>Simkaniaceae</taxon>
        <taxon>Simkania</taxon>
    </lineage>
</organism>
<dbReference type="NCBIfam" id="TIGR03696">
    <property type="entry name" value="Rhs_assc_core"/>
    <property type="match status" value="1"/>
</dbReference>
<feature type="chain" id="PRO_5003374138" description="Teneurin-like YD-shell domain-containing protein" evidence="2">
    <location>
        <begin position="24"/>
        <end position="1781"/>
    </location>
</feature>
<dbReference type="PANTHER" id="PTHR32305">
    <property type="match status" value="1"/>
</dbReference>
<evidence type="ECO:0000313" key="4">
    <source>
        <dbReference type="EMBL" id="CCB89736.1"/>
    </source>
</evidence>
<dbReference type="Pfam" id="PF05593">
    <property type="entry name" value="RHS_repeat"/>
    <property type="match status" value="1"/>
</dbReference>
<evidence type="ECO:0000313" key="5">
    <source>
        <dbReference type="Proteomes" id="UP000000496"/>
    </source>
</evidence>
<feature type="signal peptide" evidence="2">
    <location>
        <begin position="1"/>
        <end position="23"/>
    </location>
</feature>
<evidence type="ECO:0000256" key="1">
    <source>
        <dbReference type="ARBA" id="ARBA00022737"/>
    </source>
</evidence>
<proteinExistence type="predicted"/>
<dbReference type="InterPro" id="IPR056823">
    <property type="entry name" value="TEN-like_YD-shell"/>
</dbReference>
<name>F8L398_SIMNZ</name>
<dbReference type="Proteomes" id="UP000000496">
    <property type="component" value="Chromosome gsn.131"/>
</dbReference>
<dbReference type="Pfam" id="PF25023">
    <property type="entry name" value="TEN_YD-shell"/>
    <property type="match status" value="2"/>
</dbReference>
<reference key="1">
    <citation type="journal article" date="2011" name="Mol. Biol. Evol.">
        <title>Unity in variety -- the pan-genome of the Chlamydiae.</title>
        <authorList>
            <person name="Collingro A."/>
            <person name="Tischler P."/>
            <person name="Weinmaier T."/>
            <person name="Penz T."/>
            <person name="Heinz E."/>
            <person name="Brunham R.C."/>
            <person name="Read T.D."/>
            <person name="Bavoil P.M."/>
            <person name="Sachse K."/>
            <person name="Kahane S."/>
            <person name="Friedman M.G."/>
            <person name="Rattei T."/>
            <person name="Myers G.S.A."/>
            <person name="Horn M."/>
        </authorList>
    </citation>
    <scope>NUCLEOTIDE SEQUENCE</scope>
    <source>
        <strain>Z</strain>
    </source>
</reference>
<accession>F8L398</accession>
<reference evidence="4 5" key="2">
    <citation type="journal article" date="2011" name="Mol. Biol. Evol.">
        <title>Unity in variety--the pan-genome of the Chlamydiae.</title>
        <authorList>
            <person name="Collingro A."/>
            <person name="Tischler P."/>
            <person name="Weinmaier T."/>
            <person name="Penz T."/>
            <person name="Heinz E."/>
            <person name="Brunham R.C."/>
            <person name="Read T.D."/>
            <person name="Bavoil P.M."/>
            <person name="Sachse K."/>
            <person name="Kahane S."/>
            <person name="Friedman M.G."/>
            <person name="Rattei T."/>
            <person name="Myers G.S."/>
            <person name="Horn M."/>
        </authorList>
    </citation>
    <scope>NUCLEOTIDE SEQUENCE [LARGE SCALE GENOMIC DNA]</scope>
    <source>
        <strain evidence="5">ATCC VR-1471 / Z</strain>
    </source>
</reference>
<feature type="domain" description="Teneurin-like YD-shell" evidence="3">
    <location>
        <begin position="1060"/>
        <end position="1206"/>
    </location>
</feature>
<protein>
    <recommendedName>
        <fullName evidence="3">Teneurin-like YD-shell domain-containing protein</fullName>
    </recommendedName>
</protein>
<keyword evidence="2" id="KW-0732">Signal</keyword>
<dbReference type="eggNOG" id="COG3209">
    <property type="taxonomic scope" value="Bacteria"/>
</dbReference>
<keyword evidence="1" id="KW-0677">Repeat</keyword>
<dbReference type="InterPro" id="IPR031325">
    <property type="entry name" value="RHS_repeat"/>
</dbReference>
<dbReference type="InterPro" id="IPR050708">
    <property type="entry name" value="T6SS_VgrG/RHS"/>
</dbReference>
<sequence length="1781" mass="207643">MGWQMIKRSLLFALLWTASFIYSDETPYDQIVFGSEPSAIIDGCIHAITGDYFIDEDDWVVNGHEPIHIRRRYLSSEARTEKFGGWEFFFHHLIAKRVCTNIEDKPYTTSDGLEQIPHYYFNLYLPEKFGFSLVYGAEIPEYQLIRSNTYSIKEPYPKGLTNCFSGEIGARLNAFNNHVYSDQKNYHIIIVEAADGTKRAYESTAYYADYYENDYYLIWETLPNTNKIHYYWKKILDEKRLTAIVTTDASTHKHYARVNIDYQSSDGENLNAIKMTTSDGHTILYHLRHQKHGKKRFWLISHIEHSGKPNESYDYWGPRKVEECPLVDRIFQQGCRKHIHYYDIGQANIKKIKDKKFKRVRSIMLPLHPDATPQDPKLLTVLDLSYEPGRYEKLEGKTTVKDRYGNFTHYHYNKNFLLEKVSYGLKTGEIFLEQHFEWTPYDKTKGHWIKSQKTYDNQNQLFRTITYHYDSKGNVEREEIIGNLQGLYPNPNPSESYTISQSYNNHNLLTEEKFPNGKRMKYSYVPGTNLLKQKLTFDQTDLKIRHFYFYDGSFLKREIRDDGSSLDPYDLTGVTTRHISDYTPKTTPPFIDKPTIIEEKYYDFNSHQERLLSKQVIINFNKHGQPEKIAYYDASDTEHYTSELSYDHQGRLVHESDSIGRLKNLDYDSNDNLTLHQNPEDKHPTTFRYDLVGRPIEKERETRKTTYQYDYLHHLIEETDFRGNTTYFEPNRFGLVLKTTLPAIKSNESQVQTPEIYQTFNSLGKVFIHTDPEGNQTETYYTSRGAPFRIIHPDQSEELMTYDISGNLKTHTSPEGIKAEYTHDFLDRITSKKIFSKSDQLISEETWEYNAFNLIEKTDPDGVTTRYEYDGAGRKTKETTLSKITEYQYDELGRLFQTIQHIDENQRQITEKTYDLVGRLKKERELDQNGKEHSITTYTYDAFDHPIAHTKEVQAGDAVTITKYDSFDRIVSETNPFGHTTTIDYDDSYQNTLGQTVLKKTTTDPNGTQTIEIFDAHDHLSTLEIVNLQGQILLKEEFYSNLNGQKAKQVSTLFPSEQTIIKTWDYDSRGRLKTLRESPDTPHEKTTHFSYTPDGHLKQLTKPSNLIITYSHDGLGRITSIKTSDGSCHYELSYDDMGYIKHAKNCLTNQSTIRTYDHFGNLLTETTEHGLTTQRTYDTLGRKLALTLPDHSSIHYTYDAYHLTKVTRHSSTGQPLYSHTYDAYDKSHNLLAETYPHTLGSATYQIDLLSRPIQKHNSFHIEDLHSFDPNGNLLGYSRESSLPNEKHHYTYDALNQITEETGSFSHTYTCDAHYDRLQKDDNTYETNSHHELLGTDTTENAYTWDGHLATSSHTTYTYDGLDRLITLQTPEKTHHFHYDFFNRLLSQTINNYPPENYLYDSQNELGNYPQELRILGQGKGAEIGATLAIETQNKLYIPLHDLFGNIITLIDPHTNQTIESYRYSAFGEEKLFNSYNRPITTALIPWRFQSKRKIDTLIFYGRRFYNPEYGRWLSPDPKGFDEGPNLYQFNRNNPFVYLDLYGKEIAEFWRHLAGPDHFTLEPLERIEQQKLQWTAGLTAFGTYVGDFLDQARYEMYSFGSPTLTNLPEQTLISTFLENKVHEVFPWDRNDPVYQMAVTTARLGLDINTLFFGGIIAESFASKRAMDTRELCLQTIDFLERPVYRSGITFSEKSLSNLKEKHIAEIIERIEKFLGKGSKGFLNEAGDVIIESKDGLKQFRIDLLHTHPHQNPHSHIIEYEKIKNKKYKSFDHRIYPSDVKPG</sequence>
<gene>
    <name evidence="4" type="ordered locus">SNE_A18590</name>
</gene>
<keyword evidence="5" id="KW-1185">Reference proteome</keyword>
<dbReference type="PANTHER" id="PTHR32305:SF15">
    <property type="entry name" value="PROTEIN RHSA-RELATED"/>
    <property type="match status" value="1"/>
</dbReference>
<dbReference type="HOGENOM" id="CLU_002321_0_0_0"/>
<evidence type="ECO:0000259" key="3">
    <source>
        <dbReference type="Pfam" id="PF25023"/>
    </source>
</evidence>
<dbReference type="EMBL" id="FR872582">
    <property type="protein sequence ID" value="CCB89736.1"/>
    <property type="molecule type" value="Genomic_DNA"/>
</dbReference>